<dbReference type="SUPFAM" id="SSF53383">
    <property type="entry name" value="PLP-dependent transferases"/>
    <property type="match status" value="1"/>
</dbReference>
<dbReference type="STRING" id="6832.A0A553N6P7"/>
<dbReference type="EMBL" id="VCGU01000459">
    <property type="protein sequence ID" value="TRY61111.1"/>
    <property type="molecule type" value="Genomic_DNA"/>
</dbReference>
<gene>
    <name evidence="6" type="ORF">TCAL_09249</name>
</gene>
<dbReference type="GO" id="GO:0006567">
    <property type="term" value="P:L-threonine catabolic process"/>
    <property type="evidence" value="ECO:0007669"/>
    <property type="project" value="TreeGrafter"/>
</dbReference>
<dbReference type="InterPro" id="IPR001597">
    <property type="entry name" value="ArAA_b-elim_lyase/Thr_aldolase"/>
</dbReference>
<sequence>MFASAAIAMAHHRIVLQGTRSSRCGALSFRQMQIMMMQSPCRIGNHQPPGMSVKYHAHHVSCLTMSTYASNKCLPVLIDLRSDTLTQPTEKIRQSLVQAQTGDDVYHEDNEVKALETAMAQLLGHEASLFVPSGTMANLLAVMTHCQKRGSEVLLGHKSHMFRWSQGNIAQIAGVHSNALTNMPDGTFCLNELQTRIQADDEHCPITSLICIENTHCDTGGTILNLPWLRELRAMSTKYNIPVHVDGARLLNAAVGLKIPPSELVRGFESVQVCLSKGVGAPFGSILAGTKRFVTQARRYRKAIGGGVRQNGFMARAGLCALEDWEMKLQRDHEHAKLIAQGVESIGSGQVRLLTESVDSNIVLLRTKCVSPEKIVSRLKRITPDEGESLEGSIAVRCAPLEKDVIRLVTSCNQSTEDIKLAVKKLQFVIMELLKM</sequence>
<dbReference type="InterPro" id="IPR015422">
    <property type="entry name" value="PyrdxlP-dep_Trfase_small"/>
</dbReference>
<dbReference type="PANTHER" id="PTHR48097:SF9">
    <property type="entry name" value="L-THREONINE ALDOLASE"/>
    <property type="match status" value="1"/>
</dbReference>
<keyword evidence="7" id="KW-1185">Reference proteome</keyword>
<keyword evidence="4" id="KW-0456">Lyase</keyword>
<dbReference type="GO" id="GO:0008732">
    <property type="term" value="F:L-allo-threonine aldolase activity"/>
    <property type="evidence" value="ECO:0007669"/>
    <property type="project" value="TreeGrafter"/>
</dbReference>
<organism evidence="6 7">
    <name type="scientific">Tigriopus californicus</name>
    <name type="common">Marine copepod</name>
    <dbReference type="NCBI Taxonomy" id="6832"/>
    <lineage>
        <taxon>Eukaryota</taxon>
        <taxon>Metazoa</taxon>
        <taxon>Ecdysozoa</taxon>
        <taxon>Arthropoda</taxon>
        <taxon>Crustacea</taxon>
        <taxon>Multicrustacea</taxon>
        <taxon>Hexanauplia</taxon>
        <taxon>Copepoda</taxon>
        <taxon>Harpacticoida</taxon>
        <taxon>Harpacticidae</taxon>
        <taxon>Tigriopus</taxon>
    </lineage>
</organism>
<dbReference type="Gene3D" id="3.40.640.10">
    <property type="entry name" value="Type I PLP-dependent aspartate aminotransferase-like (Major domain)"/>
    <property type="match status" value="1"/>
</dbReference>
<dbReference type="InterPro" id="IPR023603">
    <property type="entry name" value="Low_specificity_L-TA-like"/>
</dbReference>
<dbReference type="Gene3D" id="3.90.1150.10">
    <property type="entry name" value="Aspartate Aminotransferase, domain 1"/>
    <property type="match status" value="1"/>
</dbReference>
<dbReference type="Proteomes" id="UP000318571">
    <property type="component" value="Chromosome 8"/>
</dbReference>
<dbReference type="Pfam" id="PF01212">
    <property type="entry name" value="Beta_elim_lyase"/>
    <property type="match status" value="1"/>
</dbReference>
<evidence type="ECO:0000256" key="2">
    <source>
        <dbReference type="ARBA" id="ARBA00006966"/>
    </source>
</evidence>
<dbReference type="FunFam" id="3.40.640.10:FF:000030">
    <property type="entry name" value="Low-specificity L-threonine aldolase"/>
    <property type="match status" value="1"/>
</dbReference>
<evidence type="ECO:0000256" key="3">
    <source>
        <dbReference type="ARBA" id="ARBA00022898"/>
    </source>
</evidence>
<dbReference type="InterPro" id="IPR015424">
    <property type="entry name" value="PyrdxlP-dep_Trfase"/>
</dbReference>
<dbReference type="GO" id="GO:0005829">
    <property type="term" value="C:cytosol"/>
    <property type="evidence" value="ECO:0007669"/>
    <property type="project" value="TreeGrafter"/>
</dbReference>
<dbReference type="AlphaFoldDB" id="A0A553N6P7"/>
<comment type="caution">
    <text evidence="6">The sequence shown here is derived from an EMBL/GenBank/DDBJ whole genome shotgun (WGS) entry which is preliminary data.</text>
</comment>
<evidence type="ECO:0000256" key="1">
    <source>
        <dbReference type="ARBA" id="ARBA00001933"/>
    </source>
</evidence>
<evidence type="ECO:0000313" key="6">
    <source>
        <dbReference type="EMBL" id="TRY61111.1"/>
    </source>
</evidence>
<protein>
    <recommendedName>
        <fullName evidence="5">Aromatic amino acid beta-eliminating lyase/threonine aldolase domain-containing protein</fullName>
    </recommendedName>
</protein>
<dbReference type="OMA" id="LVRIKAW"/>
<evidence type="ECO:0000259" key="5">
    <source>
        <dbReference type="Pfam" id="PF01212"/>
    </source>
</evidence>
<accession>A0A553N6P7</accession>
<evidence type="ECO:0000313" key="7">
    <source>
        <dbReference type="Proteomes" id="UP000318571"/>
    </source>
</evidence>
<dbReference type="PANTHER" id="PTHR48097">
    <property type="entry name" value="L-THREONINE ALDOLASE-RELATED"/>
    <property type="match status" value="1"/>
</dbReference>
<comment type="similarity">
    <text evidence="2">Belongs to the threonine aldolase family.</text>
</comment>
<comment type="cofactor">
    <cofactor evidence="1">
        <name>pyridoxal 5'-phosphate</name>
        <dbReference type="ChEBI" id="CHEBI:597326"/>
    </cofactor>
</comment>
<reference evidence="6 7" key="1">
    <citation type="journal article" date="2018" name="Nat. Ecol. Evol.">
        <title>Genomic signatures of mitonuclear coevolution across populations of Tigriopus californicus.</title>
        <authorList>
            <person name="Barreto F.S."/>
            <person name="Watson E.T."/>
            <person name="Lima T.G."/>
            <person name="Willett C.S."/>
            <person name="Edmands S."/>
            <person name="Li W."/>
            <person name="Burton R.S."/>
        </authorList>
    </citation>
    <scope>NUCLEOTIDE SEQUENCE [LARGE SCALE GENOMIC DNA]</scope>
    <source>
        <strain evidence="6 7">San Diego</strain>
    </source>
</reference>
<evidence type="ECO:0000256" key="4">
    <source>
        <dbReference type="ARBA" id="ARBA00023239"/>
    </source>
</evidence>
<proteinExistence type="inferred from homology"/>
<keyword evidence="3" id="KW-0663">Pyridoxal phosphate</keyword>
<feature type="domain" description="Aromatic amino acid beta-eliminating lyase/threonine aldolase" evidence="5">
    <location>
        <begin position="79"/>
        <end position="352"/>
    </location>
</feature>
<dbReference type="InterPro" id="IPR015421">
    <property type="entry name" value="PyrdxlP-dep_Trfase_major"/>
</dbReference>
<dbReference type="NCBIfam" id="NF041359">
    <property type="entry name" value="GntG_guanitoxin"/>
    <property type="match status" value="1"/>
</dbReference>
<dbReference type="GO" id="GO:0006545">
    <property type="term" value="P:glycine biosynthetic process"/>
    <property type="evidence" value="ECO:0007669"/>
    <property type="project" value="TreeGrafter"/>
</dbReference>
<name>A0A553N6P7_TIGCA</name>
<dbReference type="OrthoDB" id="10261951at2759"/>